<dbReference type="InterPro" id="IPR028045">
    <property type="entry name" value="HROB"/>
</dbReference>
<dbReference type="GO" id="GO:0000725">
    <property type="term" value="P:recombinational repair"/>
    <property type="evidence" value="ECO:0007669"/>
    <property type="project" value="InterPro"/>
</dbReference>
<sequence>MTTQEAIHRALTMVSEDTNFIDNPAWLNAVKEGYLDLPGYTDLATVNKLPSCARVDLVVALVKSCGYTQSGSPWLQLKDPTSSVEASIHHKAYAKGMFAGKVKTGVCLVLRNIVLFRSHKTTCLNITSANLPCMIDK</sequence>
<dbReference type="AlphaFoldDB" id="A0AAV6IWR0"/>
<dbReference type="InterPro" id="IPR058570">
    <property type="entry name" value="HROB_OB"/>
</dbReference>
<comment type="caution">
    <text evidence="2">The sequence shown here is derived from an EMBL/GenBank/DDBJ whole genome shotgun (WGS) entry which is preliminary data.</text>
</comment>
<evidence type="ECO:0000259" key="1">
    <source>
        <dbReference type="Pfam" id="PF15072"/>
    </source>
</evidence>
<dbReference type="Pfam" id="PF15072">
    <property type="entry name" value="HROB"/>
    <property type="match status" value="1"/>
</dbReference>
<dbReference type="PANTHER" id="PTHR14523:SF1">
    <property type="entry name" value="HOMOLOGOUS RECOMBINATION OB-FOLD PROTEIN"/>
    <property type="match status" value="1"/>
</dbReference>
<feature type="domain" description="Homologous recombination OB-fold protein OB-fold" evidence="1">
    <location>
        <begin position="54"/>
        <end position="131"/>
    </location>
</feature>
<reference evidence="2" key="1">
    <citation type="submission" date="2020-08" db="EMBL/GenBank/DDBJ databases">
        <title>Plant Genome Project.</title>
        <authorList>
            <person name="Zhang R.-G."/>
        </authorList>
    </citation>
    <scope>NUCLEOTIDE SEQUENCE</scope>
    <source>
        <strain evidence="2">WSP0</strain>
        <tissue evidence="2">Leaf</tissue>
    </source>
</reference>
<dbReference type="Proteomes" id="UP000823749">
    <property type="component" value="Chromosome 9"/>
</dbReference>
<evidence type="ECO:0000313" key="2">
    <source>
        <dbReference type="EMBL" id="KAG5531410.1"/>
    </source>
</evidence>
<evidence type="ECO:0000313" key="3">
    <source>
        <dbReference type="Proteomes" id="UP000823749"/>
    </source>
</evidence>
<gene>
    <name evidence="2" type="ORF">RHGRI_026138</name>
</gene>
<keyword evidence="3" id="KW-1185">Reference proteome</keyword>
<dbReference type="EMBL" id="JACTNZ010000009">
    <property type="protein sequence ID" value="KAG5531410.1"/>
    <property type="molecule type" value="Genomic_DNA"/>
</dbReference>
<name>A0AAV6IWR0_9ERIC</name>
<organism evidence="2 3">
    <name type="scientific">Rhododendron griersonianum</name>
    <dbReference type="NCBI Taxonomy" id="479676"/>
    <lineage>
        <taxon>Eukaryota</taxon>
        <taxon>Viridiplantae</taxon>
        <taxon>Streptophyta</taxon>
        <taxon>Embryophyta</taxon>
        <taxon>Tracheophyta</taxon>
        <taxon>Spermatophyta</taxon>
        <taxon>Magnoliopsida</taxon>
        <taxon>eudicotyledons</taxon>
        <taxon>Gunneridae</taxon>
        <taxon>Pentapetalae</taxon>
        <taxon>asterids</taxon>
        <taxon>Ericales</taxon>
        <taxon>Ericaceae</taxon>
        <taxon>Ericoideae</taxon>
        <taxon>Rhodoreae</taxon>
        <taxon>Rhododendron</taxon>
    </lineage>
</organism>
<dbReference type="PANTHER" id="PTHR14523">
    <property type="entry name" value="UNCHARACTERIZED PROTEIN C17ORF53 HOMOLOG"/>
    <property type="match status" value="1"/>
</dbReference>
<protein>
    <recommendedName>
        <fullName evidence="1">Homologous recombination OB-fold protein OB-fold domain-containing protein</fullName>
    </recommendedName>
</protein>
<accession>A0AAV6IWR0</accession>
<proteinExistence type="predicted"/>